<dbReference type="InterPro" id="IPR039857">
    <property type="entry name" value="Ift122/121"/>
</dbReference>
<dbReference type="PROSITE" id="PS50082">
    <property type="entry name" value="WD_REPEATS_2"/>
    <property type="match status" value="1"/>
</dbReference>
<gene>
    <name evidence="12" type="ORF">IPOD504_LOCUS508</name>
</gene>
<reference evidence="12" key="1">
    <citation type="submission" date="2022-03" db="EMBL/GenBank/DDBJ databases">
        <authorList>
            <person name="Martin H S."/>
        </authorList>
    </citation>
    <scope>NUCLEOTIDE SEQUENCE</scope>
</reference>
<dbReference type="PROSITE" id="PS50294">
    <property type="entry name" value="WD_REPEATS_REGION"/>
    <property type="match status" value="1"/>
</dbReference>
<dbReference type="Pfam" id="PF23377">
    <property type="entry name" value="Beta-prop_IFT122_2nd"/>
    <property type="match status" value="1"/>
</dbReference>
<accession>A0ABN8HTJ1</accession>
<keyword evidence="4" id="KW-0677">Repeat</keyword>
<protein>
    <recommendedName>
        <fullName evidence="2">Intraflagellar transport protein 122 homolog</fullName>
    </recommendedName>
</protein>
<evidence type="ECO:0000313" key="12">
    <source>
        <dbReference type="EMBL" id="CAH2035324.1"/>
    </source>
</evidence>
<comment type="subcellular location">
    <subcellularLocation>
        <location evidence="1">Cell projection</location>
        <location evidence="1">Cilium</location>
    </subcellularLocation>
</comment>
<dbReference type="Proteomes" id="UP000837857">
    <property type="component" value="Chromosome 1"/>
</dbReference>
<evidence type="ECO:0000256" key="7">
    <source>
        <dbReference type="PROSITE-ProRule" id="PRU00221"/>
    </source>
</evidence>
<evidence type="ECO:0000256" key="8">
    <source>
        <dbReference type="SAM" id="MobiDB-lite"/>
    </source>
</evidence>
<evidence type="ECO:0000256" key="3">
    <source>
        <dbReference type="ARBA" id="ARBA00022574"/>
    </source>
</evidence>
<name>A0ABN8HTJ1_9NEOP</name>
<evidence type="ECO:0000313" key="13">
    <source>
        <dbReference type="Proteomes" id="UP000837857"/>
    </source>
</evidence>
<dbReference type="InterPro" id="IPR056153">
    <property type="entry name" value="Beta-prop_IFT122_1st"/>
</dbReference>
<dbReference type="InterPro" id="IPR036322">
    <property type="entry name" value="WD40_repeat_dom_sf"/>
</dbReference>
<dbReference type="Gene3D" id="2.130.10.10">
    <property type="entry name" value="YVTN repeat-like/Quinoprotein amine dehydrogenase"/>
    <property type="match status" value="2"/>
</dbReference>
<feature type="non-terminal residue" evidence="12">
    <location>
        <position position="1"/>
    </location>
</feature>
<evidence type="ECO:0000256" key="5">
    <source>
        <dbReference type="ARBA" id="ARBA00023069"/>
    </source>
</evidence>
<dbReference type="Pfam" id="PF25295">
    <property type="entry name" value="TPR_IFT122"/>
    <property type="match status" value="1"/>
</dbReference>
<dbReference type="PANTHER" id="PTHR12764:SF4">
    <property type="entry name" value="INTRAFLAGELLAR TRANSPORT PROTEIN 122 HOMOLOG"/>
    <property type="match status" value="1"/>
</dbReference>
<evidence type="ECO:0000256" key="6">
    <source>
        <dbReference type="ARBA" id="ARBA00023273"/>
    </source>
</evidence>
<dbReference type="InterPro" id="IPR015943">
    <property type="entry name" value="WD40/YVTN_repeat-like_dom_sf"/>
</dbReference>
<keyword evidence="5" id="KW-0969">Cilium</keyword>
<evidence type="ECO:0000256" key="4">
    <source>
        <dbReference type="ARBA" id="ARBA00022737"/>
    </source>
</evidence>
<evidence type="ECO:0000259" key="10">
    <source>
        <dbReference type="Pfam" id="PF23381"/>
    </source>
</evidence>
<dbReference type="EMBL" id="OW152813">
    <property type="protein sequence ID" value="CAH2035324.1"/>
    <property type="molecule type" value="Genomic_DNA"/>
</dbReference>
<evidence type="ECO:0000259" key="9">
    <source>
        <dbReference type="Pfam" id="PF23377"/>
    </source>
</evidence>
<proteinExistence type="predicted"/>
<dbReference type="SUPFAM" id="SSF50978">
    <property type="entry name" value="WD40 repeat-like"/>
    <property type="match status" value="2"/>
</dbReference>
<feature type="repeat" description="WD" evidence="7">
    <location>
        <begin position="56"/>
        <end position="87"/>
    </location>
</feature>
<feature type="compositionally biased region" description="Polar residues" evidence="8">
    <location>
        <begin position="1408"/>
        <end position="1429"/>
    </location>
</feature>
<sequence>MRTIPKWVNKIHEADKIEPSSVHDICFNPDGTQLVVGAGEKVMVYDPRDGALVQLLQAHKAAVYAVAYCGDGKKFASGSADKNVIIWTSKMEGVLKYSHSEPIQCLAYNPVSLHLASCALSDFAFWSADVKAVQKYRVTGRITSCAWSSNGQFLAIGLAIGAVSLRNKIGDEVQLIQREAPVWAVTFLKTTLLVSDWNDTLSFYNVQGQQVLKDRNIGISALSLSVFDAVVLVGGMGGWAVLTNEGISMLSTQQEWVWAITPSKSHNTLAVACQDGSLWCYQVVFSTVHGLYRERYAYRENITDVIIQHLTTGNKVRIKCHDRVQKIAIYKHRLAVQLPERVVVYEQGDADGMQYRVKEKVPQRSECSLLIATSNALLLCQDNKLSMIGKRTPKSWSFPAPIRYVKVTTLYFKEVLLLGLLNGQIWKIEPNEGEAEVVLATPSGVRCVDVSASRGRLAVVDDSSVCRVYCLPTAELLYVEENVSSVSWNSLCDELLCLSGGGSLSIKAGSFPAATQPLVGSVVGFQGGRVFCLQANAMQTINVPLSHAVHQYVQKKMFNDAYAVACLGVTALDWERLGMAATDELAFEVARKAFQRSENITYLTLIDQLQERFEAGEKRGVVVGEVLAYRGKYTDAANSFLTCGRDDHALNLYLDLRMFSKAQELVGEGEGLAALARRRAEWARHVSEPRAAAEMYLAVGDVRRAAQLMAENGRRDMLIELARKLDKGSSEPLRHVAEALVAVGEPAAAADVYQRLGDYRKVAQLAVSAGEWSRAFALAREHSDCKREVYLPYAHRMANENKFIEAQKAYHMAGESATAMRVFSVLVGNAVAEERFADAGYLHHLLAVQCLDTAATANGKDREGALLSWVLDLCALDGPREGAAQGPREGAAQLGTPPACFIETARGRCSAGYSTCVLYMDRERALLSWVLDLRALSGPREGAAQLGTPPACFIGTARGCCSAGTARGRCSAGYSTCVLHRDRERALLSWVLDLRALYGPREGAAQLGTRPACFIGTARGRCSAGYSTCVLYRDRERALLSSTSWGPREGAAQLGTPPACFIGTARGRCSAGYSTCVLYRDRERALLSYERNARRALVYHAYEAAHRCVHEPFSLSQPDALLNAARYALARIDTEPPPGVSLLYPLSVLCAVNHYKHSEFSKCDVKTKAYFAAPKAKTLNANSLAQQMLDKILNLQIPQKFQESVELLILKSRANAVSGDNQDDEVSPLCWRCRRHGPPLCATRCPHCHHQLTHSIATFEVLPLVEFEPAEGVTTAEALDLIERTPLPEATTKQESGDAEILRIDHDIDSSDPFLDKIEEDDETGVVLCSRNALLRLNPASVVTLLRPPLPPRFYRNMLPELPVAACPHCQNLFYMEDYEIQLVTKGHCPFCRHEVEGPSGEDAEDGSAQNGSGASTPESPSNGHTSWR</sequence>
<keyword evidence="6" id="KW-0966">Cell projection</keyword>
<organism evidence="12 13">
    <name type="scientific">Iphiclides podalirius</name>
    <name type="common">scarce swallowtail</name>
    <dbReference type="NCBI Taxonomy" id="110791"/>
    <lineage>
        <taxon>Eukaryota</taxon>
        <taxon>Metazoa</taxon>
        <taxon>Ecdysozoa</taxon>
        <taxon>Arthropoda</taxon>
        <taxon>Hexapoda</taxon>
        <taxon>Insecta</taxon>
        <taxon>Pterygota</taxon>
        <taxon>Neoptera</taxon>
        <taxon>Endopterygota</taxon>
        <taxon>Lepidoptera</taxon>
        <taxon>Glossata</taxon>
        <taxon>Ditrysia</taxon>
        <taxon>Papilionoidea</taxon>
        <taxon>Papilionidae</taxon>
        <taxon>Papilioninae</taxon>
        <taxon>Iphiclides</taxon>
    </lineage>
</organism>
<dbReference type="InterPro" id="IPR001680">
    <property type="entry name" value="WD40_rpt"/>
</dbReference>
<feature type="domain" description="Intraflagellar transport protein 122 homolog TPR" evidence="11">
    <location>
        <begin position="548"/>
        <end position="860"/>
    </location>
</feature>
<dbReference type="PANTHER" id="PTHR12764">
    <property type="entry name" value="WD REPEAT DOMAIN-RELATED"/>
    <property type="match status" value="1"/>
</dbReference>
<keyword evidence="13" id="KW-1185">Reference proteome</keyword>
<dbReference type="Pfam" id="PF23381">
    <property type="entry name" value="Beta-prop_IFT122_1st"/>
    <property type="match status" value="1"/>
</dbReference>
<evidence type="ECO:0000259" key="11">
    <source>
        <dbReference type="Pfam" id="PF25295"/>
    </source>
</evidence>
<feature type="domain" description="IFT122 second beta-propeller" evidence="9">
    <location>
        <begin position="289"/>
        <end position="538"/>
    </location>
</feature>
<keyword evidence="3 7" id="KW-0853">WD repeat</keyword>
<dbReference type="InterPro" id="IPR057411">
    <property type="entry name" value="TPR_IFT122"/>
</dbReference>
<feature type="domain" description="IFT122 first beta-propeller" evidence="10">
    <location>
        <begin position="15"/>
        <end position="185"/>
    </location>
</feature>
<evidence type="ECO:0000256" key="1">
    <source>
        <dbReference type="ARBA" id="ARBA00004138"/>
    </source>
</evidence>
<evidence type="ECO:0000256" key="2">
    <source>
        <dbReference type="ARBA" id="ARBA00019442"/>
    </source>
</evidence>
<dbReference type="InterPro" id="IPR056152">
    <property type="entry name" value="Beta-prop_IFT122_2nd"/>
</dbReference>
<feature type="region of interest" description="Disordered" evidence="8">
    <location>
        <begin position="1397"/>
        <end position="1429"/>
    </location>
</feature>
<dbReference type="SMART" id="SM00320">
    <property type="entry name" value="WD40"/>
    <property type="match status" value="7"/>
</dbReference>
<dbReference type="Gene3D" id="1.25.40.470">
    <property type="match status" value="1"/>
</dbReference>